<dbReference type="AlphaFoldDB" id="A0A2U1CML7"/>
<dbReference type="Proteomes" id="UP000246145">
    <property type="component" value="Unassembled WGS sequence"/>
</dbReference>
<proteinExistence type="predicted"/>
<keyword evidence="2" id="KW-1185">Reference proteome</keyword>
<organism evidence="1 2">
    <name type="scientific">Pusillimonas noertemannii</name>
    <dbReference type="NCBI Taxonomy" id="305977"/>
    <lineage>
        <taxon>Bacteria</taxon>
        <taxon>Pseudomonadati</taxon>
        <taxon>Pseudomonadota</taxon>
        <taxon>Betaproteobacteria</taxon>
        <taxon>Burkholderiales</taxon>
        <taxon>Alcaligenaceae</taxon>
        <taxon>Pusillimonas</taxon>
    </lineage>
</organism>
<evidence type="ECO:0000313" key="2">
    <source>
        <dbReference type="Proteomes" id="UP000246145"/>
    </source>
</evidence>
<name>A0A2U1CML7_9BURK</name>
<comment type="caution">
    <text evidence="1">The sequence shown here is derived from an EMBL/GenBank/DDBJ whole genome shotgun (WGS) entry which is preliminary data.</text>
</comment>
<dbReference type="EMBL" id="QEKO01000002">
    <property type="protein sequence ID" value="PVY62232.1"/>
    <property type="molecule type" value="Genomic_DNA"/>
</dbReference>
<protein>
    <submittedName>
        <fullName evidence="1">Uncharacterized protein</fullName>
    </submittedName>
</protein>
<accession>A0A2U1CML7</accession>
<gene>
    <name evidence="1" type="ORF">C7440_1725</name>
</gene>
<sequence length="53" mass="5779">MWKCMHCGLEVMFQAVEPEVDNDGCHFICPGCEGRNPLANVSGNDSIVLAQPD</sequence>
<reference evidence="1 2" key="1">
    <citation type="submission" date="2018-04" db="EMBL/GenBank/DDBJ databases">
        <title>Genomic Encyclopedia of Type Strains, Phase IV (KMG-IV): sequencing the most valuable type-strain genomes for metagenomic binning, comparative biology and taxonomic classification.</title>
        <authorList>
            <person name="Goeker M."/>
        </authorList>
    </citation>
    <scope>NUCLEOTIDE SEQUENCE [LARGE SCALE GENOMIC DNA]</scope>
    <source>
        <strain evidence="1 2">DSM 10065</strain>
    </source>
</reference>
<evidence type="ECO:0000313" key="1">
    <source>
        <dbReference type="EMBL" id="PVY62232.1"/>
    </source>
</evidence>